<dbReference type="PROSITE" id="PS00557">
    <property type="entry name" value="FMN_HYDROXY_ACID_DH_1"/>
    <property type="match status" value="1"/>
</dbReference>
<dbReference type="Pfam" id="PF01070">
    <property type="entry name" value="FMN_dh"/>
    <property type="match status" value="1"/>
</dbReference>
<dbReference type="SUPFAM" id="SSF55856">
    <property type="entry name" value="Cytochrome b5-like heme/steroid binding domain"/>
    <property type="match status" value="1"/>
</dbReference>
<dbReference type="PROSITE" id="PS50255">
    <property type="entry name" value="CYTOCHROME_B5_2"/>
    <property type="match status" value="1"/>
</dbReference>
<evidence type="ECO:0000256" key="4">
    <source>
        <dbReference type="ARBA" id="ARBA00023002"/>
    </source>
</evidence>
<evidence type="ECO:0000259" key="7">
    <source>
        <dbReference type="PROSITE" id="PS51349"/>
    </source>
</evidence>
<comment type="cofactor">
    <cofactor evidence="1">
        <name>FMN</name>
        <dbReference type="ChEBI" id="CHEBI:58210"/>
    </cofactor>
</comment>
<dbReference type="InterPro" id="IPR037458">
    <property type="entry name" value="L-MDH/L-LDH_FMN-bd"/>
</dbReference>
<keyword evidence="2" id="KW-0349">Heme</keyword>
<evidence type="ECO:0000256" key="2">
    <source>
        <dbReference type="ARBA" id="ARBA00022617"/>
    </source>
</evidence>
<proteinExistence type="predicted"/>
<keyword evidence="4" id="KW-0560">Oxidoreductase</keyword>
<dbReference type="InterPro" id="IPR001199">
    <property type="entry name" value="Cyt_B5-like_heme/steroid-bd"/>
</dbReference>
<name>A0ABR2UFH0_9PEZI</name>
<dbReference type="InterPro" id="IPR036400">
    <property type="entry name" value="Cyt_B5-like_heme/steroid_sf"/>
</dbReference>
<dbReference type="EMBL" id="JARVKF010000441">
    <property type="protein sequence ID" value="KAK9413226.1"/>
    <property type="molecule type" value="Genomic_DNA"/>
</dbReference>
<dbReference type="SMART" id="SM01117">
    <property type="entry name" value="Cyt-b5"/>
    <property type="match status" value="1"/>
</dbReference>
<protein>
    <submittedName>
        <fullName evidence="8">FMN-dependent dehydrogenase-domain-containing protein</fullName>
    </submittedName>
</protein>
<feature type="domain" description="Cytochrome b5 heme-binding" evidence="6">
    <location>
        <begin position="106"/>
        <end position="182"/>
    </location>
</feature>
<dbReference type="InterPro" id="IPR018506">
    <property type="entry name" value="Cyt_B5_heme-BS"/>
</dbReference>
<dbReference type="Gene3D" id="3.20.20.70">
    <property type="entry name" value="Aldolase class I"/>
    <property type="match status" value="1"/>
</dbReference>
<dbReference type="SUPFAM" id="SSF51395">
    <property type="entry name" value="FMN-linked oxidoreductases"/>
    <property type="match status" value="1"/>
</dbReference>
<dbReference type="PROSITE" id="PS51349">
    <property type="entry name" value="FMN_HYDROXY_ACID_DH_2"/>
    <property type="match status" value="1"/>
</dbReference>
<dbReference type="Proteomes" id="UP001408356">
    <property type="component" value="Unassembled WGS sequence"/>
</dbReference>
<dbReference type="Gene3D" id="3.10.120.10">
    <property type="entry name" value="Cytochrome b5-like heme/steroid binding domain"/>
    <property type="match status" value="1"/>
</dbReference>
<keyword evidence="3" id="KW-0479">Metal-binding</keyword>
<reference evidence="8 9" key="1">
    <citation type="journal article" date="2024" name="J. Plant Pathol.">
        <title>Sequence and assembly of the genome of Seiridium unicorne, isolate CBS 538.82, causal agent of cypress canker disease.</title>
        <authorList>
            <person name="Scali E."/>
            <person name="Rocca G.D."/>
            <person name="Danti R."/>
            <person name="Garbelotto M."/>
            <person name="Barberini S."/>
            <person name="Baroncelli R."/>
            <person name="Emiliani G."/>
        </authorList>
    </citation>
    <scope>NUCLEOTIDE SEQUENCE [LARGE SCALE GENOMIC DNA]</scope>
    <source>
        <strain evidence="8 9">BM-138-508</strain>
    </source>
</reference>
<evidence type="ECO:0000256" key="5">
    <source>
        <dbReference type="ARBA" id="ARBA00023004"/>
    </source>
</evidence>
<dbReference type="CDD" id="cd02922">
    <property type="entry name" value="FCB2_FMN"/>
    <property type="match status" value="1"/>
</dbReference>
<dbReference type="PANTHER" id="PTHR10578">
    <property type="entry name" value="S -2-HYDROXY-ACID OXIDASE-RELATED"/>
    <property type="match status" value="1"/>
</dbReference>
<evidence type="ECO:0000256" key="1">
    <source>
        <dbReference type="ARBA" id="ARBA00001917"/>
    </source>
</evidence>
<keyword evidence="9" id="KW-1185">Reference proteome</keyword>
<sequence length="579" mass="63735">MALMRILCRDCLSAIMRATRRQDNKPFVQPNDLFRGAFSKTTQRCAPGISRPTIGPKPSWRRMSPIAAALLVFMITASQPGTLFKPLKLDDGDAVDGLRDESYGRPKMIPYDEVQRHKAADDCWIIIKGQVYDITEFIGSHPGGEHAILDQAGKDATETFSMLHPPDAIDTLPPEMLLGPVDPTTMPAPEEKIVSEDGLRRQAAREGMPEAHNLHLLQDFEHWAERVLSGTAWAYYRSASDEEQTFHENRNAFQRYFFRPRVLRDTSSGSTESSFLGIPTSMPVFISPAAMAKLGHPLGEVNLTKAAGDTGVVQVISSNASCSLEEIFAARQDDQNLIFQLYLNKDRSLSRSLIEKVEKLGARAIMFTVDVCWQSKRTLDVRSKSNPPQSSTTSSSAKGISQAISGYQDTNLTWKDIPFIRSNTKLPIVVKGVQSLEDVEMCVQTGVEGVVISNHGGRQADYAPAPIDILYEIRCHRPDLFSKIDIMIDGGVRSGADVVKALALGAKAVGIGRPCLYANGTHGEDGCRRVLEILQEEMTNTMRNIGVTRTEQLKPEMVGPAGAWVGANRPPYAPDTPLL</sequence>
<dbReference type="Pfam" id="PF00173">
    <property type="entry name" value="Cyt-b5"/>
    <property type="match status" value="1"/>
</dbReference>
<dbReference type="InterPro" id="IPR000262">
    <property type="entry name" value="FMN-dep_DH"/>
</dbReference>
<evidence type="ECO:0000259" key="6">
    <source>
        <dbReference type="PROSITE" id="PS50255"/>
    </source>
</evidence>
<comment type="caution">
    <text evidence="8">The sequence shown here is derived from an EMBL/GenBank/DDBJ whole genome shotgun (WGS) entry which is preliminary data.</text>
</comment>
<dbReference type="PRINTS" id="PR00363">
    <property type="entry name" value="CYTOCHROMEB5"/>
</dbReference>
<gene>
    <name evidence="8" type="ORF">SUNI508_12002</name>
</gene>
<dbReference type="InterPro" id="IPR037396">
    <property type="entry name" value="FMN_HAD"/>
</dbReference>
<evidence type="ECO:0000313" key="9">
    <source>
        <dbReference type="Proteomes" id="UP001408356"/>
    </source>
</evidence>
<organism evidence="8 9">
    <name type="scientific">Seiridium unicorne</name>
    <dbReference type="NCBI Taxonomy" id="138068"/>
    <lineage>
        <taxon>Eukaryota</taxon>
        <taxon>Fungi</taxon>
        <taxon>Dikarya</taxon>
        <taxon>Ascomycota</taxon>
        <taxon>Pezizomycotina</taxon>
        <taxon>Sordariomycetes</taxon>
        <taxon>Xylariomycetidae</taxon>
        <taxon>Amphisphaeriales</taxon>
        <taxon>Sporocadaceae</taxon>
        <taxon>Seiridium</taxon>
    </lineage>
</organism>
<dbReference type="InterPro" id="IPR008259">
    <property type="entry name" value="FMN_hydac_DH_AS"/>
</dbReference>
<dbReference type="PROSITE" id="PS00191">
    <property type="entry name" value="CYTOCHROME_B5_1"/>
    <property type="match status" value="1"/>
</dbReference>
<feature type="domain" description="FMN hydroxy acid dehydrogenase" evidence="7">
    <location>
        <begin position="209"/>
        <end position="563"/>
    </location>
</feature>
<evidence type="ECO:0000256" key="3">
    <source>
        <dbReference type="ARBA" id="ARBA00022723"/>
    </source>
</evidence>
<keyword evidence="5" id="KW-0408">Iron</keyword>
<evidence type="ECO:0000313" key="8">
    <source>
        <dbReference type="EMBL" id="KAK9413226.1"/>
    </source>
</evidence>
<accession>A0ABR2UFH0</accession>
<dbReference type="InterPro" id="IPR013785">
    <property type="entry name" value="Aldolase_TIM"/>
</dbReference>
<dbReference type="PANTHER" id="PTHR10578:SF101">
    <property type="entry name" value="L-LACTATE DEHYDROGENASE (CYTOCHROME B2)"/>
    <property type="match status" value="1"/>
</dbReference>